<dbReference type="Gene3D" id="3.20.20.70">
    <property type="entry name" value="Aldolase class I"/>
    <property type="match status" value="1"/>
</dbReference>
<evidence type="ECO:0000313" key="1">
    <source>
        <dbReference type="EMBL" id="GAA5527743.1"/>
    </source>
</evidence>
<dbReference type="EMBL" id="BAABRU010000004">
    <property type="protein sequence ID" value="GAA5527743.1"/>
    <property type="molecule type" value="Genomic_DNA"/>
</dbReference>
<name>A0ABP9WYT7_9CHLR</name>
<dbReference type="SUPFAM" id="SSF51569">
    <property type="entry name" value="Aldolase"/>
    <property type="match status" value="1"/>
</dbReference>
<evidence type="ECO:0000313" key="2">
    <source>
        <dbReference type="Proteomes" id="UP001428290"/>
    </source>
</evidence>
<dbReference type="CDD" id="cd00945">
    <property type="entry name" value="Aldolase_Class_I"/>
    <property type="match status" value="1"/>
</dbReference>
<reference evidence="1 2" key="1">
    <citation type="submission" date="2024-02" db="EMBL/GenBank/DDBJ databases">
        <title>Herpetosiphon gulosus NBRC 112829.</title>
        <authorList>
            <person name="Ichikawa N."/>
            <person name="Katano-Makiyama Y."/>
            <person name="Hidaka K."/>
        </authorList>
    </citation>
    <scope>NUCLEOTIDE SEQUENCE [LARGE SCALE GENOMIC DNA]</scope>
    <source>
        <strain evidence="1 2">NBRC 112829</strain>
    </source>
</reference>
<keyword evidence="2" id="KW-1185">Reference proteome</keyword>
<dbReference type="Proteomes" id="UP001428290">
    <property type="component" value="Unassembled WGS sequence"/>
</dbReference>
<dbReference type="InterPro" id="IPR013785">
    <property type="entry name" value="Aldolase_TIM"/>
</dbReference>
<proteinExistence type="predicted"/>
<dbReference type="RefSeq" id="WP_345721359.1">
    <property type="nucleotide sequence ID" value="NZ_BAABRU010000004.1"/>
</dbReference>
<sequence length="238" mass="25779">MTTIRHSVEATVSRMVLRTLRERAQLVGLPNARSDAPRALAALLDQTIIEQVSLDQLQRQAQQAIEAGIGCLVVPLEQAELWVDATAGSGLRVGVVTDNREQAEHALRLGVTEIELIVPQPIIGDAEHLETWLGEILPRSYDPKPLLKLNLTACDHHQILLRACAQAATHDLDLVTVPADFVADVRRTINSAMGIKVDFVHDLAQARALLSNGCTRLGTTGANKLLIAAQVKPDVPSL</sequence>
<organism evidence="1 2">
    <name type="scientific">Herpetosiphon gulosus</name>
    <dbReference type="NCBI Taxonomy" id="1973496"/>
    <lineage>
        <taxon>Bacteria</taxon>
        <taxon>Bacillati</taxon>
        <taxon>Chloroflexota</taxon>
        <taxon>Chloroflexia</taxon>
        <taxon>Herpetosiphonales</taxon>
        <taxon>Herpetosiphonaceae</taxon>
        <taxon>Herpetosiphon</taxon>
    </lineage>
</organism>
<comment type="caution">
    <text evidence="1">The sequence shown here is derived from an EMBL/GenBank/DDBJ whole genome shotgun (WGS) entry which is preliminary data.</text>
</comment>
<gene>
    <name evidence="1" type="ORF">Hgul01_01536</name>
</gene>
<protein>
    <submittedName>
        <fullName evidence="1">Uncharacterized protein</fullName>
    </submittedName>
</protein>
<accession>A0ABP9WYT7</accession>